<protein>
    <submittedName>
        <fullName evidence="2">TIR-like domain-containing protein (DUF1863)</fullName>
    </submittedName>
</protein>
<dbReference type="HOGENOM" id="CLU_328426_0_0_11"/>
<keyword evidence="3" id="KW-1185">Reference proteome</keyword>
<evidence type="ECO:0000313" key="2">
    <source>
        <dbReference type="EMBL" id="ACV21904.1"/>
    </source>
</evidence>
<dbReference type="Gene3D" id="3.40.50.10140">
    <property type="entry name" value="Toll/interleukin-1 receptor homology (TIR) domain"/>
    <property type="match status" value="1"/>
</dbReference>
<dbReference type="SUPFAM" id="SSF52200">
    <property type="entry name" value="Toll/Interleukin receptor TIR domain"/>
    <property type="match status" value="1"/>
</dbReference>
<evidence type="ECO:0000313" key="3">
    <source>
        <dbReference type="Proteomes" id="UP000002026"/>
    </source>
</evidence>
<dbReference type="STRING" id="471855.Shel_08530"/>
<dbReference type="InterPro" id="IPR015943">
    <property type="entry name" value="WD40/YVTN_repeat-like_dom_sf"/>
</dbReference>
<reference evidence="2 3" key="1">
    <citation type="journal article" date="2009" name="Stand. Genomic Sci.">
        <title>Complete genome sequence of Slackia heliotrinireducens type strain (RHS 1).</title>
        <authorList>
            <person name="Pukall R."/>
            <person name="Lapidus A."/>
            <person name="Nolan M."/>
            <person name="Copeland A."/>
            <person name="Glavina Del Rio T."/>
            <person name="Lucas S."/>
            <person name="Chen F."/>
            <person name="Tice H."/>
            <person name="Cheng J.F."/>
            <person name="Chertkov O."/>
            <person name="Bruce D."/>
            <person name="Goodwin L."/>
            <person name="Kuske C."/>
            <person name="Brettin T."/>
            <person name="Detter J.C."/>
            <person name="Han C."/>
            <person name="Pitluck S."/>
            <person name="Pati A."/>
            <person name="Mavrommatis K."/>
            <person name="Ivanova N."/>
            <person name="Ovchinnikova G."/>
            <person name="Chen A."/>
            <person name="Palaniappan K."/>
            <person name="Schneider S."/>
            <person name="Rohde M."/>
            <person name="Chain P."/>
            <person name="D'haeseleer P."/>
            <person name="Goker M."/>
            <person name="Bristow J."/>
            <person name="Eisen J.A."/>
            <person name="Markowitz V."/>
            <person name="Kyrpides N.C."/>
            <person name="Klenk H.P."/>
            <person name="Hugenholtz P."/>
        </authorList>
    </citation>
    <scope>NUCLEOTIDE SEQUENCE [LARGE SCALE GENOMIC DNA]</scope>
    <source>
        <strain evidence="3">ATCC 29202 / DSM 20476 / NCTC 11029 / RHS 1</strain>
    </source>
</reference>
<gene>
    <name evidence="2" type="ordered locus">Shel_08530</name>
</gene>
<sequence>MGCVACGSEIADYAAFCPHCGAQQPFAPSYDEYEYVAFISYRHVDRDTDLAKRIQSAIEAYRLPRGVNSPAASRKLGRVFRDQDELPASGELPTRISNALRRSRTLIVVCSPKTPESAWVNREVVEFATYHGRERIFLALADGASKEGIPPALSHILAKDADGSFGLRATSHVAADFRPATNLPFRQEALRLIAGIVGCGFDDLRQRERVRKIRRVAGIVAAFAIAATATGFYTHAKNAQIEASQVETRLEQSRHAAADADVLLASGDRYGALDAILATVSDDPDALTPEAQRALEQAVGAYPQSDMWWSPCYTLEHKRPIVSWTVNPEYTWFATIDDRAEINIYDAATGALRATCDLPGDTPFEQTPELLRLAAWGDVLYCMGTGHPGVFACFDTTSGHLVWNVENVATFGQTVSADGKSLGFVGLDGEDLNVGVVDTASSHGIGTKTLPNPGLDDPSATISANHASGTEPVLMGFGTLASDVFVAAGDTVAYIDMAAADDTCMHAAALAHPNASSLVVADDICFVTSYDADALARSLATPYAIQAFDADMNLIWQFDGESSGRTVGTSGDTALDYGIPRVYGIANLGEGALIAGAGTSLVAIDRTDGSVLYTTDFEAPIVQVDFIWSDQEPIVGALLITLADGKTLIRQPLAPEGFDSIMDLDSGLRLDSAGNGLSYVGGTRTPFLHIGRSADNPSLISVWRTDLQWNVLERTPCADDAQTVAAEALQLTQDAALDTMPDRARIAVESPDGIGVFAQDESGCCMLLDPQGNAVATCEETLPALHTARFSSDATRVFASTYNPDADASDDFPTLYVLRIEDGRLTVESEIYCGIAVSADETEIYAEDALGVFTMPYYSRNQLVELACSILAQTK</sequence>
<dbReference type="SUPFAM" id="SSF50998">
    <property type="entry name" value="Quinoprotein alcohol dehydrogenase-like"/>
    <property type="match status" value="1"/>
</dbReference>
<accession>C7N4R9</accession>
<dbReference type="InterPro" id="IPR000157">
    <property type="entry name" value="TIR_dom"/>
</dbReference>
<dbReference type="AlphaFoldDB" id="C7N4R9"/>
<dbReference type="KEGG" id="shi:Shel_08530"/>
<dbReference type="Gene3D" id="2.130.10.10">
    <property type="entry name" value="YVTN repeat-like/Quinoprotein amine dehydrogenase"/>
    <property type="match status" value="1"/>
</dbReference>
<dbReference type="Proteomes" id="UP000002026">
    <property type="component" value="Chromosome"/>
</dbReference>
<feature type="domain" description="TIR" evidence="1">
    <location>
        <begin position="33"/>
        <end position="173"/>
    </location>
</feature>
<dbReference type="InterPro" id="IPR035897">
    <property type="entry name" value="Toll_tir_struct_dom_sf"/>
</dbReference>
<dbReference type="PROSITE" id="PS50104">
    <property type="entry name" value="TIR"/>
    <property type="match status" value="1"/>
</dbReference>
<evidence type="ECO:0000259" key="1">
    <source>
        <dbReference type="PROSITE" id="PS50104"/>
    </source>
</evidence>
<name>C7N4R9_SLAHD</name>
<proteinExistence type="predicted"/>
<dbReference type="EMBL" id="CP001684">
    <property type="protein sequence ID" value="ACV21904.1"/>
    <property type="molecule type" value="Genomic_DNA"/>
</dbReference>
<organism evidence="2 3">
    <name type="scientific">Slackia heliotrinireducens (strain ATCC 29202 / DSM 20476 / NCTC 11029 / RHS 1)</name>
    <name type="common">Peptococcus heliotrinreducens</name>
    <dbReference type="NCBI Taxonomy" id="471855"/>
    <lineage>
        <taxon>Bacteria</taxon>
        <taxon>Bacillati</taxon>
        <taxon>Actinomycetota</taxon>
        <taxon>Coriobacteriia</taxon>
        <taxon>Eggerthellales</taxon>
        <taxon>Eggerthellaceae</taxon>
        <taxon>Slackia</taxon>
    </lineage>
</organism>
<dbReference type="eggNOG" id="COG1520">
    <property type="taxonomic scope" value="Bacteria"/>
</dbReference>
<dbReference type="InterPro" id="IPR011047">
    <property type="entry name" value="Quinoprotein_ADH-like_sf"/>
</dbReference>
<dbReference type="RefSeq" id="WP_012798008.1">
    <property type="nucleotide sequence ID" value="NC_013165.1"/>
</dbReference>
<dbReference type="GO" id="GO:0007165">
    <property type="term" value="P:signal transduction"/>
    <property type="evidence" value="ECO:0007669"/>
    <property type="project" value="InterPro"/>
</dbReference>
<dbReference type="Pfam" id="PF13676">
    <property type="entry name" value="TIR_2"/>
    <property type="match status" value="1"/>
</dbReference>